<dbReference type="GO" id="GO:0003700">
    <property type="term" value="F:DNA-binding transcription factor activity"/>
    <property type="evidence" value="ECO:0007669"/>
    <property type="project" value="TreeGrafter"/>
</dbReference>
<accession>A0A318FPB1</accession>
<name>A0A318FPB1_KLEOX</name>
<dbReference type="Pfam" id="PF00532">
    <property type="entry name" value="Peripla_BP_1"/>
    <property type="match status" value="1"/>
</dbReference>
<keyword evidence="2" id="KW-0238">DNA-binding</keyword>
<evidence type="ECO:0000256" key="3">
    <source>
        <dbReference type="ARBA" id="ARBA00023163"/>
    </source>
</evidence>
<keyword evidence="3" id="KW-0804">Transcription</keyword>
<dbReference type="Proteomes" id="UP000247485">
    <property type="component" value="Unassembled WGS sequence"/>
</dbReference>
<dbReference type="PANTHER" id="PTHR30146:SF136">
    <property type="entry name" value="NTD BIOSYNTHESIS OPERON REGULATOR NTDR"/>
    <property type="match status" value="1"/>
</dbReference>
<dbReference type="InterPro" id="IPR001761">
    <property type="entry name" value="Peripla_BP/Lac1_sug-bd_dom"/>
</dbReference>
<dbReference type="Pfam" id="PF00356">
    <property type="entry name" value="LacI"/>
    <property type="match status" value="1"/>
</dbReference>
<dbReference type="Gene3D" id="1.10.260.40">
    <property type="entry name" value="lambda repressor-like DNA-binding domains"/>
    <property type="match status" value="1"/>
</dbReference>
<dbReference type="CDD" id="cd01392">
    <property type="entry name" value="HTH_LacI"/>
    <property type="match status" value="1"/>
</dbReference>
<dbReference type="InterPro" id="IPR001387">
    <property type="entry name" value="Cro/C1-type_HTH"/>
</dbReference>
<dbReference type="CDD" id="cd06286">
    <property type="entry name" value="PBP1_CcpB-like"/>
    <property type="match status" value="1"/>
</dbReference>
<dbReference type="PROSITE" id="PS50943">
    <property type="entry name" value="HTH_CROC1"/>
    <property type="match status" value="1"/>
</dbReference>
<keyword evidence="1" id="KW-0805">Transcription regulation</keyword>
<dbReference type="InterPro" id="IPR010982">
    <property type="entry name" value="Lambda_DNA-bd_dom_sf"/>
</dbReference>
<proteinExistence type="predicted"/>
<comment type="caution">
    <text evidence="6">The sequence shown here is derived from an EMBL/GenBank/DDBJ whole genome shotgun (WGS) entry which is preliminary data.</text>
</comment>
<dbReference type="SUPFAM" id="SSF47413">
    <property type="entry name" value="lambda repressor-like DNA-binding domains"/>
    <property type="match status" value="1"/>
</dbReference>
<evidence type="ECO:0000313" key="6">
    <source>
        <dbReference type="EMBL" id="PXW45246.1"/>
    </source>
</evidence>
<dbReference type="Gene3D" id="3.40.50.2300">
    <property type="match status" value="2"/>
</dbReference>
<organism evidence="6 7">
    <name type="scientific">Klebsiella oxytoca</name>
    <dbReference type="NCBI Taxonomy" id="571"/>
    <lineage>
        <taxon>Bacteria</taxon>
        <taxon>Pseudomonadati</taxon>
        <taxon>Pseudomonadota</taxon>
        <taxon>Gammaproteobacteria</taxon>
        <taxon>Enterobacterales</taxon>
        <taxon>Enterobacteriaceae</taxon>
        <taxon>Klebsiella/Raoultella group</taxon>
        <taxon>Klebsiella</taxon>
    </lineage>
</organism>
<dbReference type="PROSITE" id="PS50932">
    <property type="entry name" value="HTH_LACI_2"/>
    <property type="match status" value="1"/>
</dbReference>
<dbReference type="InterPro" id="IPR028082">
    <property type="entry name" value="Peripla_BP_I"/>
</dbReference>
<protein>
    <submittedName>
        <fullName evidence="6">LacI family transcriptional regulator</fullName>
    </submittedName>
</protein>
<dbReference type="SUPFAM" id="SSF53822">
    <property type="entry name" value="Periplasmic binding protein-like I"/>
    <property type="match status" value="1"/>
</dbReference>
<evidence type="ECO:0000256" key="2">
    <source>
        <dbReference type="ARBA" id="ARBA00023125"/>
    </source>
</evidence>
<feature type="domain" description="HTH cro/C1-type" evidence="5">
    <location>
        <begin position="20"/>
        <end position="67"/>
    </location>
</feature>
<evidence type="ECO:0000259" key="5">
    <source>
        <dbReference type="PROSITE" id="PS50943"/>
    </source>
</evidence>
<dbReference type="AlphaFoldDB" id="A0A318FPB1"/>
<dbReference type="EMBL" id="QJJG01000007">
    <property type="protein sequence ID" value="PXW45246.1"/>
    <property type="molecule type" value="Genomic_DNA"/>
</dbReference>
<evidence type="ECO:0000259" key="4">
    <source>
        <dbReference type="PROSITE" id="PS50932"/>
    </source>
</evidence>
<dbReference type="SMART" id="SM00354">
    <property type="entry name" value="HTH_LACI"/>
    <property type="match status" value="1"/>
</dbReference>
<dbReference type="GO" id="GO:0000976">
    <property type="term" value="F:transcription cis-regulatory region binding"/>
    <property type="evidence" value="ECO:0007669"/>
    <property type="project" value="TreeGrafter"/>
</dbReference>
<evidence type="ECO:0000256" key="1">
    <source>
        <dbReference type="ARBA" id="ARBA00023015"/>
    </source>
</evidence>
<dbReference type="InterPro" id="IPR000843">
    <property type="entry name" value="HTH_LacI"/>
</dbReference>
<gene>
    <name evidence="6" type="ORF">DET57_10739</name>
</gene>
<sequence>MTSKNILRPCDIDFIKTMATIKDVAEKAGLSVTTVSRFLNNHPYISEDKKEKILAAMKALDYEPSTVAQQMRGVKTHRIGILISRITNPYFASLVDALEVTARKHGYSVLIVQNHDSAGEEENCLDLLKKKIIDGLILCAVENNKNVIEQYQKYGPILLCNTSIDDTSLPVVKVDDELATYNAVSWLLNKGYQKIAYSTGGSFEQKGHGSRRNRGFITAMQSSHQPIHDHLIFRHLHTYRDGRHLAEQILKMDKSERPDAIFTGSDEVACGLISALSAKGVSIPGELAVMGFDNLPIAEMIPIPLTTISQPIEQLGRISVERLLAMINHAQYRYDEEDLQSELIVRASA</sequence>
<feature type="domain" description="HTH lacI-type" evidence="4">
    <location>
        <begin position="19"/>
        <end position="73"/>
    </location>
</feature>
<evidence type="ECO:0000313" key="7">
    <source>
        <dbReference type="Proteomes" id="UP000247485"/>
    </source>
</evidence>
<reference evidence="6 7" key="1">
    <citation type="submission" date="2018-05" db="EMBL/GenBank/DDBJ databases">
        <title>Freshwater and sediment microbial communities from various areas in North America, analyzing microbe dynamics in response to fracking.</title>
        <authorList>
            <person name="Lamendella R."/>
        </authorList>
    </citation>
    <scope>NUCLEOTIDE SEQUENCE [LARGE SCALE GENOMIC DNA]</scope>
    <source>
        <strain evidence="6 7">67</strain>
    </source>
</reference>
<dbReference type="PANTHER" id="PTHR30146">
    <property type="entry name" value="LACI-RELATED TRANSCRIPTIONAL REPRESSOR"/>
    <property type="match status" value="1"/>
</dbReference>